<reference evidence="2" key="1">
    <citation type="submission" date="2016-06" db="EMBL/GenBank/DDBJ databases">
        <authorList>
            <person name="Sutton G."/>
            <person name="Brinkac L."/>
            <person name="Sanka R."/>
            <person name="Adams M."/>
            <person name="Lau E."/>
            <person name="Sam S."/>
            <person name="Sreng N."/>
            <person name="Him V."/>
            <person name="Kerleguer A."/>
            <person name="Cheng S."/>
        </authorList>
    </citation>
    <scope>NUCLEOTIDE SEQUENCE [LARGE SCALE GENOMIC DNA]</scope>
    <source>
        <strain evidence="2">E1876</strain>
    </source>
</reference>
<gene>
    <name evidence="1" type="ORF">A5710_22445</name>
</gene>
<sequence length="127" mass="13497">MRILLRVADHDLSQHVLSDFGMGLCGSMGLPGRILPAPIPPCLCMPGPISPAGIGMSQHESSEPGAWSGGMFVPWDAKAGVGPRGSIPDDPAQAPAKKIATAIPVKAKVPATLRLREISIRHSFRWW</sequence>
<dbReference type="Proteomes" id="UP000093943">
    <property type="component" value="Unassembled WGS sequence"/>
</dbReference>
<protein>
    <submittedName>
        <fullName evidence="1">Uncharacterized protein</fullName>
    </submittedName>
</protein>
<organism evidence="1 2">
    <name type="scientific">Mycolicibacter sinensis (strain JDM601)</name>
    <name type="common">Mycobacterium sinense</name>
    <dbReference type="NCBI Taxonomy" id="875328"/>
    <lineage>
        <taxon>Bacteria</taxon>
        <taxon>Bacillati</taxon>
        <taxon>Actinomycetota</taxon>
        <taxon>Actinomycetes</taxon>
        <taxon>Mycobacteriales</taxon>
        <taxon>Mycobacteriaceae</taxon>
        <taxon>Mycolicibacter</taxon>
    </lineage>
</organism>
<comment type="caution">
    <text evidence="1">The sequence shown here is derived from an EMBL/GenBank/DDBJ whole genome shotgun (WGS) entry which is preliminary data.</text>
</comment>
<dbReference type="EMBL" id="LZKG01000092">
    <property type="protein sequence ID" value="OBI29185.1"/>
    <property type="molecule type" value="Genomic_DNA"/>
</dbReference>
<evidence type="ECO:0000313" key="1">
    <source>
        <dbReference type="EMBL" id="OBI29185.1"/>
    </source>
</evidence>
<accession>A0A1A2XTW2</accession>
<evidence type="ECO:0000313" key="2">
    <source>
        <dbReference type="Proteomes" id="UP000093943"/>
    </source>
</evidence>
<proteinExistence type="predicted"/>
<dbReference type="AlphaFoldDB" id="A0A1A2XTW2"/>
<name>A0A1A2XTW2_MYCSD</name>